<dbReference type="Pfam" id="PF02567">
    <property type="entry name" value="PhzC-PhzF"/>
    <property type="match status" value="1"/>
</dbReference>
<reference evidence="1" key="1">
    <citation type="submission" date="2022-11" db="EMBL/GenBank/DDBJ databases">
        <title>Chromosomal genome sequence assembly and mating type (MAT) locus characterization of the leprose asexual lichenized fungus Lepraria neglecta (Nyl.) Erichsen.</title>
        <authorList>
            <person name="Allen J.L."/>
            <person name="Pfeffer B."/>
        </authorList>
    </citation>
    <scope>NUCLEOTIDE SEQUENCE</scope>
    <source>
        <strain evidence="1">Allen 5258</strain>
    </source>
</reference>
<evidence type="ECO:0000313" key="1">
    <source>
        <dbReference type="EMBL" id="KAK3173558.1"/>
    </source>
</evidence>
<dbReference type="AlphaFoldDB" id="A0AAD9ZC96"/>
<dbReference type="EMBL" id="JASNWA010000007">
    <property type="protein sequence ID" value="KAK3173558.1"/>
    <property type="molecule type" value="Genomic_DNA"/>
</dbReference>
<protein>
    <submittedName>
        <fullName evidence="1">Uncharacterized protein</fullName>
    </submittedName>
</protein>
<keyword evidence="2" id="KW-1185">Reference proteome</keyword>
<sequence length="367" mass="40606">MNDFEKRLQDIARESFIKETFSRQSSALLSNSNISSPSPVPIPAPPKSNYLTFNTVDVFTTTRFKGNQLAIVHVPAALSLAGQSALLKELKQTIAREFNFSETVFLHEPLPSSSPRRLDIFTLKEELPFAGHPVIGTICHVCQSVEPPLERVTLLCKAGVIEGRYDRKENMAEAEIPHDIRIHHQPVGGRAVLKTQPYLSRTSIITSELPVVSIVKGMSFILVSLPSVKPHLEKLDVGHFDVDDSYVTLDEGWEKSFVGTYFYAITSHPNEKINRIRTRMLEPSVGEDPATGSAACTLACFLSLKEGKANKTHKTYEYSIQQGVEMGRESEIFVRVTLEASGKAVQKVVLAGRAVPVTQGTMMLPET</sequence>
<dbReference type="PANTHER" id="PTHR13774:SF32">
    <property type="entry name" value="ANTISENSE-ENHANCING SEQUENCE 1"/>
    <property type="match status" value="1"/>
</dbReference>
<comment type="caution">
    <text evidence="1">The sequence shown here is derived from an EMBL/GenBank/DDBJ whole genome shotgun (WGS) entry which is preliminary data.</text>
</comment>
<dbReference type="Proteomes" id="UP001276659">
    <property type="component" value="Unassembled WGS sequence"/>
</dbReference>
<dbReference type="GO" id="GO:0005737">
    <property type="term" value="C:cytoplasm"/>
    <property type="evidence" value="ECO:0007669"/>
    <property type="project" value="TreeGrafter"/>
</dbReference>
<dbReference type="InterPro" id="IPR003719">
    <property type="entry name" value="Phenazine_PhzF-like"/>
</dbReference>
<dbReference type="Gene3D" id="3.10.310.10">
    <property type="entry name" value="Diaminopimelate Epimerase, Chain A, domain 1"/>
    <property type="match status" value="2"/>
</dbReference>
<gene>
    <name evidence="1" type="ORF">OEA41_006889</name>
</gene>
<name>A0AAD9ZC96_9LECA</name>
<organism evidence="1 2">
    <name type="scientific">Lepraria neglecta</name>
    <dbReference type="NCBI Taxonomy" id="209136"/>
    <lineage>
        <taxon>Eukaryota</taxon>
        <taxon>Fungi</taxon>
        <taxon>Dikarya</taxon>
        <taxon>Ascomycota</taxon>
        <taxon>Pezizomycotina</taxon>
        <taxon>Lecanoromycetes</taxon>
        <taxon>OSLEUM clade</taxon>
        <taxon>Lecanoromycetidae</taxon>
        <taxon>Lecanorales</taxon>
        <taxon>Lecanorineae</taxon>
        <taxon>Stereocaulaceae</taxon>
        <taxon>Lepraria</taxon>
    </lineage>
</organism>
<dbReference type="NCBIfam" id="TIGR00654">
    <property type="entry name" value="PhzF_family"/>
    <property type="match status" value="1"/>
</dbReference>
<evidence type="ECO:0000313" key="2">
    <source>
        <dbReference type="Proteomes" id="UP001276659"/>
    </source>
</evidence>
<dbReference type="GO" id="GO:0016853">
    <property type="term" value="F:isomerase activity"/>
    <property type="evidence" value="ECO:0007669"/>
    <property type="project" value="TreeGrafter"/>
</dbReference>
<proteinExistence type="predicted"/>
<accession>A0AAD9ZC96</accession>
<dbReference type="PANTHER" id="PTHR13774">
    <property type="entry name" value="PHENAZINE BIOSYNTHESIS PROTEIN"/>
    <property type="match status" value="1"/>
</dbReference>
<dbReference type="SUPFAM" id="SSF54506">
    <property type="entry name" value="Diaminopimelate epimerase-like"/>
    <property type="match status" value="1"/>
</dbReference>